<evidence type="ECO:0000313" key="1">
    <source>
        <dbReference type="EMBL" id="OPJ56512.1"/>
    </source>
</evidence>
<reference evidence="1 2" key="1">
    <citation type="submission" date="2017-03" db="EMBL/GenBank/DDBJ databases">
        <title>Genome sequence of Clostridium thermoalcaliphilum DSM 7309.</title>
        <authorList>
            <person name="Poehlein A."/>
            <person name="Daniel R."/>
        </authorList>
    </citation>
    <scope>NUCLEOTIDE SEQUENCE [LARGE SCALE GENOMIC DNA]</scope>
    <source>
        <strain evidence="1 2">DSM 7309</strain>
    </source>
</reference>
<name>A0A1V4I943_9FIRM</name>
<dbReference type="Proteomes" id="UP000190140">
    <property type="component" value="Unassembled WGS sequence"/>
</dbReference>
<proteinExistence type="predicted"/>
<keyword evidence="2" id="KW-1185">Reference proteome</keyword>
<dbReference type="AlphaFoldDB" id="A0A1V4I943"/>
<dbReference type="OrthoDB" id="1757872at2"/>
<accession>A0A1V4I943</accession>
<gene>
    <name evidence="1" type="ORF">CLOTH_09170</name>
</gene>
<comment type="caution">
    <text evidence="1">The sequence shown here is derived from an EMBL/GenBank/DDBJ whole genome shotgun (WGS) entry which is preliminary data.</text>
</comment>
<dbReference type="RefSeq" id="WP_079411624.1">
    <property type="nucleotide sequence ID" value="NZ_MZGW01000002.1"/>
</dbReference>
<evidence type="ECO:0000313" key="2">
    <source>
        <dbReference type="Proteomes" id="UP000190140"/>
    </source>
</evidence>
<organism evidence="1 2">
    <name type="scientific">Alkalithermobacter paradoxus</name>
    <dbReference type="NCBI Taxonomy" id="29349"/>
    <lineage>
        <taxon>Bacteria</taxon>
        <taxon>Bacillati</taxon>
        <taxon>Bacillota</taxon>
        <taxon>Clostridia</taxon>
        <taxon>Peptostreptococcales</taxon>
        <taxon>Tepidibacteraceae</taxon>
        <taxon>Alkalithermobacter</taxon>
    </lineage>
</organism>
<dbReference type="EMBL" id="MZGW01000002">
    <property type="protein sequence ID" value="OPJ56512.1"/>
    <property type="molecule type" value="Genomic_DNA"/>
</dbReference>
<sequence>MDNKALLIGLSILLLKDGNIKDIVKDNKFRGLIDLDDESMERSIELLSRSKKYVNKEERILLSRAENALELVHKIRKLNNVEEIDEGVDKLEFFRSMDKKDKRDMMIKEMIDILPEGSKRNISKALDIRSKISLLKSLVDLGDGEGLLNSKNIGNMKMLGELFREQKQEEKEEI</sequence>
<protein>
    <submittedName>
        <fullName evidence="1">Uncharacterized protein</fullName>
    </submittedName>
</protein>